<dbReference type="Gene3D" id="1.10.3660.10">
    <property type="entry name" value="6-phosphogluconate dehydrogenase C-terminal like domain"/>
    <property type="match status" value="1"/>
</dbReference>
<dbReference type="InterPro" id="IPR036291">
    <property type="entry name" value="NAD(P)-bd_dom_sf"/>
</dbReference>
<reference evidence="11 12" key="1">
    <citation type="submission" date="2021-10" db="EMBL/GenBank/DDBJ databases">
        <title>Genome sequencing of Xanthomonas strains from NCPPB.</title>
        <authorList>
            <person name="Hussein R."/>
            <person name="Harrison J."/>
            <person name="Studholme D.J."/>
            <person name="Vicente J."/>
            <person name="Grant M."/>
        </authorList>
    </citation>
    <scope>NUCLEOTIDE SEQUENCE [LARGE SCALE GENOMIC DNA]</scope>
    <source>
        <strain evidence="11 12">NCPPB 101</strain>
    </source>
</reference>
<protein>
    <recommendedName>
        <fullName evidence="3">Prephenate dehydrogenase</fullName>
        <ecNumber evidence="2">1.3.1.12</ecNumber>
    </recommendedName>
</protein>
<comment type="pathway">
    <text evidence="1">Amino-acid biosynthesis; L-tyrosine biosynthesis; (4-hydroxyphenyl)pyruvate from prephenate (NAD(+) route): step 1/1.</text>
</comment>
<evidence type="ECO:0000313" key="12">
    <source>
        <dbReference type="Proteomes" id="UP001199206"/>
    </source>
</evidence>
<dbReference type="NCBIfam" id="NF006457">
    <property type="entry name" value="PRK08818.1"/>
    <property type="match status" value="1"/>
</dbReference>
<evidence type="ECO:0000259" key="10">
    <source>
        <dbReference type="PROSITE" id="PS51671"/>
    </source>
</evidence>
<comment type="catalytic activity">
    <reaction evidence="8">
        <text>prephenate + NAD(+) = 3-(4-hydroxyphenyl)pyruvate + CO2 + NADH</text>
        <dbReference type="Rhea" id="RHEA:13869"/>
        <dbReference type="ChEBI" id="CHEBI:16526"/>
        <dbReference type="ChEBI" id="CHEBI:29934"/>
        <dbReference type="ChEBI" id="CHEBI:36242"/>
        <dbReference type="ChEBI" id="CHEBI:57540"/>
        <dbReference type="ChEBI" id="CHEBI:57945"/>
        <dbReference type="EC" id="1.3.1.12"/>
    </reaction>
</comment>
<name>A0ABS8HCX2_9XANT</name>
<dbReference type="InterPro" id="IPR050812">
    <property type="entry name" value="Preph/Arog_dehydrog"/>
</dbReference>
<evidence type="ECO:0000313" key="11">
    <source>
        <dbReference type="EMBL" id="MCC4619994.1"/>
    </source>
</evidence>
<dbReference type="Gene3D" id="3.30.70.260">
    <property type="match status" value="1"/>
</dbReference>
<comment type="caution">
    <text evidence="11">The sequence shown here is derived from an EMBL/GenBank/DDBJ whole genome shotgun (WGS) entry which is preliminary data.</text>
</comment>
<evidence type="ECO:0000256" key="8">
    <source>
        <dbReference type="ARBA" id="ARBA00049260"/>
    </source>
</evidence>
<dbReference type="InterPro" id="IPR046825">
    <property type="entry name" value="PDH_C"/>
</dbReference>
<dbReference type="RefSeq" id="WP_029220993.1">
    <property type="nucleotide sequence ID" value="NZ_CAWLZN010000001.1"/>
</dbReference>
<evidence type="ECO:0000256" key="1">
    <source>
        <dbReference type="ARBA" id="ARBA00005067"/>
    </source>
</evidence>
<keyword evidence="7" id="KW-0057">Aromatic amino acid biosynthesis</keyword>
<keyword evidence="12" id="KW-1185">Reference proteome</keyword>
<dbReference type="SUPFAM" id="SSF51735">
    <property type="entry name" value="NAD(P)-binding Rossmann-fold domains"/>
    <property type="match status" value="1"/>
</dbReference>
<dbReference type="PROSITE" id="PS51176">
    <property type="entry name" value="PDH_ADH"/>
    <property type="match status" value="1"/>
</dbReference>
<dbReference type="InterPro" id="IPR008927">
    <property type="entry name" value="6-PGluconate_DH-like_C_sf"/>
</dbReference>
<accession>A0ABS8HCX2</accession>
<feature type="domain" description="Prephenate/arogenate dehydrogenase" evidence="9">
    <location>
        <begin position="5"/>
        <end position="277"/>
    </location>
</feature>
<dbReference type="SUPFAM" id="SSF55021">
    <property type="entry name" value="ACT-like"/>
    <property type="match status" value="1"/>
</dbReference>
<dbReference type="PANTHER" id="PTHR21363">
    <property type="entry name" value="PREPHENATE DEHYDROGENASE"/>
    <property type="match status" value="1"/>
</dbReference>
<evidence type="ECO:0000256" key="6">
    <source>
        <dbReference type="ARBA" id="ARBA00023027"/>
    </source>
</evidence>
<keyword evidence="5" id="KW-0560">Oxidoreductase</keyword>
<dbReference type="Gene3D" id="3.40.50.720">
    <property type="entry name" value="NAD(P)-binding Rossmann-like Domain"/>
    <property type="match status" value="1"/>
</dbReference>
<dbReference type="InterPro" id="IPR045865">
    <property type="entry name" value="ACT-like_dom_sf"/>
</dbReference>
<evidence type="ECO:0000256" key="5">
    <source>
        <dbReference type="ARBA" id="ARBA00023002"/>
    </source>
</evidence>
<dbReference type="PANTHER" id="PTHR21363:SF0">
    <property type="entry name" value="PREPHENATE DEHYDROGENASE [NADP(+)]"/>
    <property type="match status" value="1"/>
</dbReference>
<dbReference type="Pfam" id="PF01842">
    <property type="entry name" value="ACT"/>
    <property type="match status" value="1"/>
</dbReference>
<dbReference type="Pfam" id="PF20463">
    <property type="entry name" value="PDH_C"/>
    <property type="match status" value="1"/>
</dbReference>
<dbReference type="Proteomes" id="UP001199206">
    <property type="component" value="Unassembled WGS sequence"/>
</dbReference>
<keyword evidence="7" id="KW-0028">Amino-acid biosynthesis</keyword>
<sequence>MIAQPVVGIVGIAGAYGRWLAQFLRTRMQLQVIGFDPAEAGGMDEATLAQQADVLIFSAPIRHTAALIQRYVVLAGPRAASQLWMDVTSIKQAPVAAMLASSAEVVGLHPMTAPPKSPTLKGRVMVVCEARLQRWSAWVQTLCTALQAQRVDATPEHHDRVMALVQAMVHATHLAQAGTLRDYAPRLGELQSLMPYRSASFELDTAVIARILSLNPAIYEDIQFGNPYVGEMLDRLLTHLQQLRALVAQGDEAARTQFRQRFLDDNALALQHDAVAAGNYTYERVGYLLADLTEPLTLSVYLPEDQPGSLRALLHIFERHGVNLASIHSSRTPAGELHFRIGFEQQSDRAALAQAADAIDQSGIGRVLERSDRAE</sequence>
<dbReference type="EC" id="1.3.1.12" evidence="2"/>
<keyword evidence="6" id="KW-0520">NAD</keyword>
<evidence type="ECO:0000256" key="2">
    <source>
        <dbReference type="ARBA" id="ARBA00012068"/>
    </source>
</evidence>
<evidence type="ECO:0000256" key="7">
    <source>
        <dbReference type="ARBA" id="ARBA00023141"/>
    </source>
</evidence>
<dbReference type="InterPro" id="IPR003099">
    <property type="entry name" value="Prephen_DH"/>
</dbReference>
<feature type="domain" description="ACT" evidence="10">
    <location>
        <begin position="298"/>
        <end position="375"/>
    </location>
</feature>
<evidence type="ECO:0000256" key="3">
    <source>
        <dbReference type="ARBA" id="ARBA00016891"/>
    </source>
</evidence>
<keyword evidence="4" id="KW-0827">Tyrosine biosynthesis</keyword>
<proteinExistence type="predicted"/>
<dbReference type="InterPro" id="IPR002912">
    <property type="entry name" value="ACT_dom"/>
</dbReference>
<organism evidence="11 12">
    <name type="scientific">Xanthomonas cassavae CFBP 4642</name>
    <dbReference type="NCBI Taxonomy" id="1219375"/>
    <lineage>
        <taxon>Bacteria</taxon>
        <taxon>Pseudomonadati</taxon>
        <taxon>Pseudomonadota</taxon>
        <taxon>Gammaproteobacteria</taxon>
        <taxon>Lysobacterales</taxon>
        <taxon>Lysobacteraceae</taxon>
        <taxon>Xanthomonas</taxon>
    </lineage>
</organism>
<dbReference type="SUPFAM" id="SSF48179">
    <property type="entry name" value="6-phosphogluconate dehydrogenase C-terminal domain-like"/>
    <property type="match status" value="1"/>
</dbReference>
<evidence type="ECO:0000259" key="9">
    <source>
        <dbReference type="PROSITE" id="PS51176"/>
    </source>
</evidence>
<dbReference type="InterPro" id="IPR046826">
    <property type="entry name" value="PDH_N"/>
</dbReference>
<gene>
    <name evidence="11" type="ORF">LL965_07785</name>
</gene>
<evidence type="ECO:0000256" key="4">
    <source>
        <dbReference type="ARBA" id="ARBA00022498"/>
    </source>
</evidence>
<dbReference type="EMBL" id="JAJGQJ010000013">
    <property type="protein sequence ID" value="MCC4619994.1"/>
    <property type="molecule type" value="Genomic_DNA"/>
</dbReference>
<dbReference type="Pfam" id="PF02153">
    <property type="entry name" value="PDH_N"/>
    <property type="match status" value="1"/>
</dbReference>
<dbReference type="PROSITE" id="PS51671">
    <property type="entry name" value="ACT"/>
    <property type="match status" value="1"/>
</dbReference>